<dbReference type="PANTHER" id="PTHR38686">
    <property type="entry name" value="APOLIPOPROTEIN N-ACYLTRANSFERASE"/>
    <property type="match status" value="1"/>
</dbReference>
<dbReference type="EMBL" id="SMZX01000002">
    <property type="protein sequence ID" value="TDL43540.1"/>
    <property type="molecule type" value="Genomic_DNA"/>
</dbReference>
<dbReference type="UniPathway" id="UPA00666"/>
<feature type="transmembrane region" description="Helical" evidence="8">
    <location>
        <begin position="81"/>
        <end position="104"/>
    </location>
</feature>
<feature type="transmembrane region" description="Helical" evidence="8">
    <location>
        <begin position="195"/>
        <end position="213"/>
    </location>
</feature>
<evidence type="ECO:0000256" key="8">
    <source>
        <dbReference type="HAMAP-Rule" id="MF_01148"/>
    </source>
</evidence>
<feature type="transmembrane region" description="Helical" evidence="8">
    <location>
        <begin position="30"/>
        <end position="48"/>
    </location>
</feature>
<keyword evidence="5 8" id="KW-1133">Transmembrane helix</keyword>
<dbReference type="PANTHER" id="PTHR38686:SF1">
    <property type="entry name" value="APOLIPOPROTEIN N-ACYLTRANSFERASE"/>
    <property type="match status" value="1"/>
</dbReference>
<proteinExistence type="inferred from homology"/>
<comment type="subcellular location">
    <subcellularLocation>
        <location evidence="1 8">Cell membrane</location>
        <topology evidence="1 8">Multi-pass membrane protein</topology>
    </subcellularLocation>
</comment>
<evidence type="ECO:0000313" key="11">
    <source>
        <dbReference type="Proteomes" id="UP000295633"/>
    </source>
</evidence>
<feature type="transmembrane region" description="Helical" evidence="8">
    <location>
        <begin position="480"/>
        <end position="500"/>
    </location>
</feature>
<sequence length="517" mass="55283">MPGRPVLPLWLALPVAVAGGAVLDLAYPDIGIWPLAFVGAAMTLLTLIGRSAWGAVAVGAVFAASFYLLHIAWITRYLGPVPWFALAGVETVLSAVGAIAITLAYRWLPRVAPARWARVTLLPALVAAVWTAREQFMGSWPYTGFPWARLGMSQSDGPLAELASWLGVSGLTFVMAFVVAAAIEAVRMRFWRRTRLAAPAVAAAALLILIPQFPTTDAGTMRVGAVQGNGPSGYFDERNSYDVYRAQLAATQPLVGEDIDVLLWPEGGVDSDPLNDESMAKALDELSKKVDAPLIINAATERGSKVYNSSMLWQAGAENPIATHDKTHPVPMGEYVPDRWFFEALAPDLVGLIQREYTPGTNPPFFDVNGVGVGLAICFDVIYDDVIWQGARDGAEVYMFQTNNADFRGTDENVQQLGFARMRAIETGRAVVNISTVGTSQVIGPDGSVIDGLAADTAGALLVDVPLRTGLTPAVVIGPAMQWVLGWSALPVLLLLGVFVRRRTKAAPSAKDDAAEV</sequence>
<feature type="transmembrane region" description="Helical" evidence="8">
    <location>
        <begin position="116"/>
        <end position="132"/>
    </location>
</feature>
<accession>A0A4V3B367</accession>
<comment type="function">
    <text evidence="8">Catalyzes the phospholipid dependent N-acylation of the N-terminal cysteine of apolipoprotein, the last step in lipoprotein maturation.</text>
</comment>
<reference evidence="10 11" key="1">
    <citation type="submission" date="2019-03" db="EMBL/GenBank/DDBJ databases">
        <title>Genome Sequencing and Assembly of Various Microbes Isolated from Partially Reclaimed Soil and Acid Mine Drainage (AMD) Site.</title>
        <authorList>
            <person name="Steinbock B."/>
            <person name="Bechtold R."/>
            <person name="Sevigny J.L."/>
            <person name="Thomas D."/>
            <person name="Cuthill L.R."/>
            <person name="Aveiro Johannsen E.J."/>
            <person name="Thomas K."/>
            <person name="Ghosh A."/>
        </authorList>
    </citation>
    <scope>NUCLEOTIDE SEQUENCE [LARGE SCALE GENOMIC DNA]</scope>
    <source>
        <strain evidence="10 11">F-B2</strain>
    </source>
</reference>
<keyword evidence="6 8" id="KW-0472">Membrane</keyword>
<keyword evidence="7 8" id="KW-0012">Acyltransferase</keyword>
<feature type="transmembrane region" description="Helical" evidence="8">
    <location>
        <begin position="162"/>
        <end position="183"/>
    </location>
</feature>
<evidence type="ECO:0000313" key="10">
    <source>
        <dbReference type="EMBL" id="TDL43540.1"/>
    </source>
</evidence>
<evidence type="ECO:0000256" key="2">
    <source>
        <dbReference type="ARBA" id="ARBA00022475"/>
    </source>
</evidence>
<dbReference type="InterPro" id="IPR036526">
    <property type="entry name" value="C-N_Hydrolase_sf"/>
</dbReference>
<comment type="caution">
    <text evidence="10">The sequence shown here is derived from an EMBL/GenBank/DDBJ whole genome shotgun (WGS) entry which is preliminary data.</text>
</comment>
<dbReference type="GO" id="GO:0005886">
    <property type="term" value="C:plasma membrane"/>
    <property type="evidence" value="ECO:0007669"/>
    <property type="project" value="UniProtKB-SubCell"/>
</dbReference>
<feature type="domain" description="CN hydrolase" evidence="9">
    <location>
        <begin position="221"/>
        <end position="467"/>
    </location>
</feature>
<organism evidence="10 11">
    <name type="scientific">Microbacterium oleivorans</name>
    <dbReference type="NCBI Taxonomy" id="273677"/>
    <lineage>
        <taxon>Bacteria</taxon>
        <taxon>Bacillati</taxon>
        <taxon>Actinomycetota</taxon>
        <taxon>Actinomycetes</taxon>
        <taxon>Micrococcales</taxon>
        <taxon>Microbacteriaceae</taxon>
        <taxon>Microbacterium</taxon>
    </lineage>
</organism>
<dbReference type="EC" id="2.3.1.269" evidence="8"/>
<evidence type="ECO:0000256" key="7">
    <source>
        <dbReference type="ARBA" id="ARBA00023315"/>
    </source>
</evidence>
<dbReference type="AlphaFoldDB" id="A0A4V3B367"/>
<dbReference type="InterPro" id="IPR004563">
    <property type="entry name" value="Apolipo_AcylTrfase"/>
</dbReference>
<dbReference type="PROSITE" id="PS50263">
    <property type="entry name" value="CN_HYDROLASE"/>
    <property type="match status" value="1"/>
</dbReference>
<dbReference type="InterPro" id="IPR003010">
    <property type="entry name" value="C-N_Hydrolase"/>
</dbReference>
<dbReference type="Proteomes" id="UP000295633">
    <property type="component" value="Unassembled WGS sequence"/>
</dbReference>
<dbReference type="NCBIfam" id="TIGR00546">
    <property type="entry name" value="lnt"/>
    <property type="match status" value="1"/>
</dbReference>
<comment type="catalytic activity">
    <reaction evidence="8">
        <text>N-terminal S-1,2-diacyl-sn-glyceryl-L-cysteinyl-[lipoprotein] + a glycerophospholipid = N-acyl-S-1,2-diacyl-sn-glyceryl-L-cysteinyl-[lipoprotein] + a 2-acyl-sn-glycero-3-phospholipid + H(+)</text>
        <dbReference type="Rhea" id="RHEA:48228"/>
        <dbReference type="Rhea" id="RHEA-COMP:14681"/>
        <dbReference type="Rhea" id="RHEA-COMP:14684"/>
        <dbReference type="ChEBI" id="CHEBI:15378"/>
        <dbReference type="ChEBI" id="CHEBI:136912"/>
        <dbReference type="ChEBI" id="CHEBI:140656"/>
        <dbReference type="ChEBI" id="CHEBI:140657"/>
        <dbReference type="ChEBI" id="CHEBI:140660"/>
        <dbReference type="EC" id="2.3.1.269"/>
    </reaction>
</comment>
<dbReference type="GO" id="GO:0042158">
    <property type="term" value="P:lipoprotein biosynthetic process"/>
    <property type="evidence" value="ECO:0007669"/>
    <property type="project" value="UniProtKB-UniRule"/>
</dbReference>
<evidence type="ECO:0000256" key="6">
    <source>
        <dbReference type="ARBA" id="ARBA00023136"/>
    </source>
</evidence>
<comment type="similarity">
    <text evidence="8">Belongs to the CN hydrolase family. Apolipoprotein N-acyltransferase subfamily.</text>
</comment>
<evidence type="ECO:0000256" key="1">
    <source>
        <dbReference type="ARBA" id="ARBA00004651"/>
    </source>
</evidence>
<dbReference type="Pfam" id="PF20154">
    <property type="entry name" value="LNT_N"/>
    <property type="match status" value="1"/>
</dbReference>
<keyword evidence="10" id="KW-0449">Lipoprotein</keyword>
<evidence type="ECO:0000256" key="4">
    <source>
        <dbReference type="ARBA" id="ARBA00022692"/>
    </source>
</evidence>
<comment type="pathway">
    <text evidence="8">Protein modification; lipoprotein biosynthesis (N-acyl transfer).</text>
</comment>
<feature type="transmembrane region" description="Helical" evidence="8">
    <location>
        <begin position="55"/>
        <end position="75"/>
    </location>
</feature>
<gene>
    <name evidence="8 10" type="primary">lnt</name>
    <name evidence="10" type="ORF">E2R54_09975</name>
</gene>
<dbReference type="SUPFAM" id="SSF56317">
    <property type="entry name" value="Carbon-nitrogen hydrolase"/>
    <property type="match status" value="1"/>
</dbReference>
<evidence type="ECO:0000256" key="5">
    <source>
        <dbReference type="ARBA" id="ARBA00022989"/>
    </source>
</evidence>
<keyword evidence="4 8" id="KW-0812">Transmembrane</keyword>
<dbReference type="Gene3D" id="3.60.110.10">
    <property type="entry name" value="Carbon-nitrogen hydrolase"/>
    <property type="match status" value="1"/>
</dbReference>
<dbReference type="GO" id="GO:0016410">
    <property type="term" value="F:N-acyltransferase activity"/>
    <property type="evidence" value="ECO:0007669"/>
    <property type="project" value="UniProtKB-UniRule"/>
</dbReference>
<keyword evidence="3 8" id="KW-0808">Transferase</keyword>
<dbReference type="RefSeq" id="WP_133399630.1">
    <property type="nucleotide sequence ID" value="NZ_SMZX01000002.1"/>
</dbReference>
<name>A0A4V3B367_9MICO</name>
<evidence type="ECO:0000259" key="9">
    <source>
        <dbReference type="PROSITE" id="PS50263"/>
    </source>
</evidence>
<evidence type="ECO:0000256" key="3">
    <source>
        <dbReference type="ARBA" id="ARBA00022679"/>
    </source>
</evidence>
<protein>
    <recommendedName>
        <fullName evidence="8">Apolipoprotein N-acyltransferase</fullName>
        <shortName evidence="8">ALP N-acyltransferase</shortName>
        <ecNumber evidence="8">2.3.1.269</ecNumber>
    </recommendedName>
</protein>
<dbReference type="CDD" id="cd07571">
    <property type="entry name" value="ALP_N-acyl_transferase"/>
    <property type="match status" value="1"/>
</dbReference>
<dbReference type="STRING" id="273677.BW34_00431"/>
<dbReference type="Pfam" id="PF00795">
    <property type="entry name" value="CN_hydrolase"/>
    <property type="match status" value="1"/>
</dbReference>
<keyword evidence="2 8" id="KW-1003">Cell membrane</keyword>
<dbReference type="InterPro" id="IPR045378">
    <property type="entry name" value="LNT_N"/>
</dbReference>
<dbReference type="HAMAP" id="MF_01148">
    <property type="entry name" value="Lnt"/>
    <property type="match status" value="1"/>
</dbReference>